<feature type="region of interest" description="Disordered" evidence="1">
    <location>
        <begin position="1"/>
        <end position="33"/>
    </location>
</feature>
<keyword evidence="2" id="KW-1185">Reference proteome</keyword>
<name>A0A914WCP7_9BILA</name>
<dbReference type="WBParaSite" id="PSAMB.scaffold3744size17042.g22393.t1">
    <property type="protein sequence ID" value="PSAMB.scaffold3744size17042.g22393.t1"/>
    <property type="gene ID" value="PSAMB.scaffold3744size17042.g22393"/>
</dbReference>
<evidence type="ECO:0000313" key="2">
    <source>
        <dbReference type="Proteomes" id="UP000887566"/>
    </source>
</evidence>
<reference evidence="3" key="1">
    <citation type="submission" date="2022-11" db="UniProtKB">
        <authorList>
            <consortium name="WormBaseParasite"/>
        </authorList>
    </citation>
    <scope>IDENTIFICATION</scope>
</reference>
<organism evidence="2 3">
    <name type="scientific">Plectus sambesii</name>
    <dbReference type="NCBI Taxonomy" id="2011161"/>
    <lineage>
        <taxon>Eukaryota</taxon>
        <taxon>Metazoa</taxon>
        <taxon>Ecdysozoa</taxon>
        <taxon>Nematoda</taxon>
        <taxon>Chromadorea</taxon>
        <taxon>Plectida</taxon>
        <taxon>Plectina</taxon>
        <taxon>Plectoidea</taxon>
        <taxon>Plectidae</taxon>
        <taxon>Plectus</taxon>
    </lineage>
</organism>
<sequence>MAQEGDGAPSVEYSSTSIHPRPPHRPSGVTPPSVIVRPIVMSTVRWHIAADRTDSKTVAKPVKPGPGARRSRTIMMMSIEQSPRKIYAGGHTDWAQRPALAPPSCHCGRLFDFRRVPIESGFLFLLVGGRRGAAAASSS</sequence>
<dbReference type="Proteomes" id="UP000887566">
    <property type="component" value="Unplaced"/>
</dbReference>
<protein>
    <submittedName>
        <fullName evidence="3">Uncharacterized protein</fullName>
    </submittedName>
</protein>
<proteinExistence type="predicted"/>
<dbReference type="AlphaFoldDB" id="A0A914WCP7"/>
<evidence type="ECO:0000256" key="1">
    <source>
        <dbReference type="SAM" id="MobiDB-lite"/>
    </source>
</evidence>
<accession>A0A914WCP7</accession>
<evidence type="ECO:0000313" key="3">
    <source>
        <dbReference type="WBParaSite" id="PSAMB.scaffold3744size17042.g22393.t1"/>
    </source>
</evidence>